<feature type="signal peptide" evidence="1">
    <location>
        <begin position="1"/>
        <end position="22"/>
    </location>
</feature>
<organism evidence="2 3">
    <name type="scientific">Marinobacterium weihaiense</name>
    <dbReference type="NCBI Taxonomy" id="2851016"/>
    <lineage>
        <taxon>Bacteria</taxon>
        <taxon>Pseudomonadati</taxon>
        <taxon>Pseudomonadota</taxon>
        <taxon>Gammaproteobacteria</taxon>
        <taxon>Oceanospirillales</taxon>
        <taxon>Oceanospirillaceae</taxon>
        <taxon>Marinobacterium</taxon>
    </lineage>
</organism>
<evidence type="ECO:0000313" key="2">
    <source>
        <dbReference type="EMBL" id="MBV0933051.1"/>
    </source>
</evidence>
<protein>
    <submittedName>
        <fullName evidence="2">DUF3015 domain-containing protein</fullName>
    </submittedName>
</protein>
<evidence type="ECO:0000313" key="3">
    <source>
        <dbReference type="Proteomes" id="UP000755551"/>
    </source>
</evidence>
<proteinExistence type="predicted"/>
<keyword evidence="3" id="KW-1185">Reference proteome</keyword>
<dbReference type="EMBL" id="JAHQZT010000007">
    <property type="protein sequence ID" value="MBV0933051.1"/>
    <property type="molecule type" value="Genomic_DNA"/>
</dbReference>
<accession>A0ABS6M9U5</accession>
<keyword evidence="1" id="KW-0732">Signal</keyword>
<dbReference type="Proteomes" id="UP000755551">
    <property type="component" value="Unassembled WGS sequence"/>
</dbReference>
<feature type="chain" id="PRO_5046035118" evidence="1">
    <location>
        <begin position="23"/>
        <end position="165"/>
    </location>
</feature>
<gene>
    <name evidence="2" type="ORF">KTN04_06850</name>
</gene>
<dbReference type="InterPro" id="IPR021383">
    <property type="entry name" value="DUF3015"/>
</dbReference>
<name>A0ABS6M9U5_9GAMM</name>
<dbReference type="Pfam" id="PF11220">
    <property type="entry name" value="DUF3015"/>
    <property type="match status" value="1"/>
</dbReference>
<sequence>MNLKAITLAAAAAAVISTPSLAETKATGSGPNPFTDCGIGAALFQDVHWAAVTSNVIWDLGTTAVTSATASPETCSARKVQTAQFILDTYENLAEDTARGYGEHLTAAMNTFGCAADKQAIISMQLRQAMAHEVANPEYAEQSSHEKAQRYYQALDTASAGRCSA</sequence>
<comment type="caution">
    <text evidence="2">The sequence shown here is derived from an EMBL/GenBank/DDBJ whole genome shotgun (WGS) entry which is preliminary data.</text>
</comment>
<evidence type="ECO:0000256" key="1">
    <source>
        <dbReference type="SAM" id="SignalP"/>
    </source>
</evidence>
<reference evidence="2 3" key="1">
    <citation type="submission" date="2021-06" db="EMBL/GenBank/DDBJ databases">
        <title>Bacterium isolated from marine sediment.</title>
        <authorList>
            <person name="Zhu K.-L."/>
            <person name="Du Z.-J."/>
            <person name="Liang Q.-Y."/>
        </authorList>
    </citation>
    <scope>NUCLEOTIDE SEQUENCE [LARGE SCALE GENOMIC DNA]</scope>
    <source>
        <strain evidence="2 3">A346</strain>
    </source>
</reference>
<dbReference type="RefSeq" id="WP_217334479.1">
    <property type="nucleotide sequence ID" value="NZ_JAHQZT010000007.1"/>
</dbReference>